<evidence type="ECO:0000313" key="2">
    <source>
        <dbReference type="RefSeq" id="XP_030761093.1"/>
    </source>
</evidence>
<gene>
    <name evidence="2" type="primary">LOC115886161</name>
</gene>
<dbReference type="AlphaFoldDB" id="A0A6J2YB43"/>
<dbReference type="OrthoDB" id="8061005at2759"/>
<proteinExistence type="predicted"/>
<name>A0A6J2YB43_SITOR</name>
<keyword evidence="1" id="KW-1185">Reference proteome</keyword>
<dbReference type="Proteomes" id="UP000504635">
    <property type="component" value="Unplaced"/>
</dbReference>
<dbReference type="PANTHER" id="PTHR33198">
    <property type="entry name" value="ANK_REP_REGION DOMAIN-CONTAINING PROTEIN-RELATED"/>
    <property type="match status" value="1"/>
</dbReference>
<dbReference type="KEGG" id="soy:115886161"/>
<dbReference type="GeneID" id="115886161"/>
<accession>A0A6J2YB43</accession>
<protein>
    <submittedName>
        <fullName evidence="2">Uncharacterized protein LOC115886161</fullName>
    </submittedName>
</protein>
<organism evidence="1 2">
    <name type="scientific">Sitophilus oryzae</name>
    <name type="common">Rice weevil</name>
    <name type="synonym">Curculio oryzae</name>
    <dbReference type="NCBI Taxonomy" id="7048"/>
    <lineage>
        <taxon>Eukaryota</taxon>
        <taxon>Metazoa</taxon>
        <taxon>Ecdysozoa</taxon>
        <taxon>Arthropoda</taxon>
        <taxon>Hexapoda</taxon>
        <taxon>Insecta</taxon>
        <taxon>Pterygota</taxon>
        <taxon>Neoptera</taxon>
        <taxon>Endopterygota</taxon>
        <taxon>Coleoptera</taxon>
        <taxon>Polyphaga</taxon>
        <taxon>Cucujiformia</taxon>
        <taxon>Curculionidae</taxon>
        <taxon>Dryophthorinae</taxon>
        <taxon>Sitophilus</taxon>
    </lineage>
</organism>
<sequence>MRIYNTFTYESDNEAETFDVVITKFNEHFNPKKNITFERFKCLSYKQKEGQTLEQFITELKSLSLSCELGNLREELVRDILVCGIRSQSLRETLFQRENLTLENAISICLTKESTQEHNRQVSNGSFSHQVDELKVGCSQSNFTMFQDQRGLVQVSVRQIALNNQQFVPVEALTTAWEAPGR</sequence>
<reference evidence="2" key="1">
    <citation type="submission" date="2025-08" db="UniProtKB">
        <authorList>
            <consortium name="RefSeq"/>
        </authorList>
    </citation>
    <scope>IDENTIFICATION</scope>
    <source>
        <tissue evidence="2">Gonads</tissue>
    </source>
</reference>
<dbReference type="InParanoid" id="A0A6J2YB43"/>
<dbReference type="RefSeq" id="XP_030761093.1">
    <property type="nucleotide sequence ID" value="XM_030905233.1"/>
</dbReference>
<evidence type="ECO:0000313" key="1">
    <source>
        <dbReference type="Proteomes" id="UP000504635"/>
    </source>
</evidence>